<dbReference type="EC" id="3.1.3.16" evidence="7"/>
<feature type="domain" description="Tyrosine-protein phosphatase" evidence="8">
    <location>
        <begin position="35"/>
        <end position="183"/>
    </location>
</feature>
<comment type="function">
    <text evidence="7">Dual specificity phosphatase able to dephosphorylate phosphotyrosine, phosphoserine and phosphothreonine residues, with a preference for phosphotyrosine as a substrate.</text>
</comment>
<dbReference type="InterPro" id="IPR020422">
    <property type="entry name" value="TYR_PHOSPHATASE_DUAL_dom"/>
</dbReference>
<protein>
    <recommendedName>
        <fullName evidence="7">Dual specificity protein phosphatase</fullName>
        <ecNumber evidence="7">3.1.3.16</ecNumber>
        <ecNumber evidence="7">3.1.3.48</ecNumber>
    </recommendedName>
</protein>
<dbReference type="AlphaFoldDB" id="A0A9D3TK89"/>
<dbReference type="PRINTS" id="PR01909">
    <property type="entry name" value="ADSPHPHTASEA"/>
</dbReference>
<evidence type="ECO:0000313" key="10">
    <source>
        <dbReference type="EMBL" id="KAG7492789.1"/>
    </source>
</evidence>
<proteinExistence type="inferred from homology"/>
<comment type="catalytic activity">
    <reaction evidence="5 7">
        <text>O-phospho-L-threonyl-[protein] + H2O = L-threonyl-[protein] + phosphate</text>
        <dbReference type="Rhea" id="RHEA:47004"/>
        <dbReference type="Rhea" id="RHEA-COMP:11060"/>
        <dbReference type="Rhea" id="RHEA-COMP:11605"/>
        <dbReference type="ChEBI" id="CHEBI:15377"/>
        <dbReference type="ChEBI" id="CHEBI:30013"/>
        <dbReference type="ChEBI" id="CHEBI:43474"/>
        <dbReference type="ChEBI" id="CHEBI:61977"/>
        <dbReference type="EC" id="3.1.3.16"/>
    </reaction>
</comment>
<sequence>MALKETHTSQREWEYETPPISDLLHLLLKNRHPTGPVNEVWPNVYMGDAHTARNKAVLCDLGITHIVNAADGPHRIDTGPSFYSDMDVRYYGVDAPDSRDFDLSPFFYPTAEFIQEALSQKGKVFVHCARGISRSATLVFAFLMISMKLTLAEAIKAVRKHRNVLPNAGFLSQLCHLDMTLSLERAKTQSLHKCVCEGDM</sequence>
<evidence type="ECO:0000259" key="8">
    <source>
        <dbReference type="PROSITE" id="PS50054"/>
    </source>
</evidence>
<dbReference type="GO" id="GO:0043409">
    <property type="term" value="P:negative regulation of MAPK cascade"/>
    <property type="evidence" value="ECO:0007669"/>
    <property type="project" value="TreeGrafter"/>
</dbReference>
<dbReference type="EMBL" id="JAFDVH010000001">
    <property type="protein sequence ID" value="KAG7492789.1"/>
    <property type="molecule type" value="Genomic_DNA"/>
</dbReference>
<dbReference type="PANTHER" id="PTHR45682:SF10">
    <property type="entry name" value="DUAL SPECIFICITY PROTEIN PHOSPHATASE 13 ISOFORM B"/>
    <property type="match status" value="1"/>
</dbReference>
<keyword evidence="11" id="KW-1185">Reference proteome</keyword>
<dbReference type="InterPro" id="IPR000387">
    <property type="entry name" value="Tyr_Pase_dom"/>
</dbReference>
<evidence type="ECO:0000259" key="9">
    <source>
        <dbReference type="PROSITE" id="PS50056"/>
    </source>
</evidence>
<dbReference type="OrthoDB" id="10252009at2759"/>
<feature type="domain" description="Tyrosine specific protein phosphatases" evidence="9">
    <location>
        <begin position="111"/>
        <end position="162"/>
    </location>
</feature>
<dbReference type="EC" id="3.1.3.48" evidence="7"/>
<accession>A0A9D3TK89</accession>
<name>A0A9D3TK89_MEGAT</name>
<dbReference type="GO" id="GO:0008138">
    <property type="term" value="F:protein tyrosine/serine/threonine phosphatase activity"/>
    <property type="evidence" value="ECO:0007669"/>
    <property type="project" value="UniProtKB-UniRule"/>
</dbReference>
<dbReference type="PRINTS" id="PR01908">
    <property type="entry name" value="ADSPHPHTASE"/>
</dbReference>
<dbReference type="Gene3D" id="3.90.190.10">
    <property type="entry name" value="Protein tyrosine phosphatase superfamily"/>
    <property type="match status" value="1"/>
</dbReference>
<dbReference type="GO" id="GO:0004722">
    <property type="term" value="F:protein serine/threonine phosphatase activity"/>
    <property type="evidence" value="ECO:0007669"/>
    <property type="project" value="UniProtKB-EC"/>
</dbReference>
<dbReference type="PROSITE" id="PS50056">
    <property type="entry name" value="TYR_PHOSPHATASE_2"/>
    <property type="match status" value="1"/>
</dbReference>
<gene>
    <name evidence="10" type="ORF">MATL_G00018320</name>
</gene>
<dbReference type="InterPro" id="IPR000340">
    <property type="entry name" value="Dual-sp_phosphatase_cat-dom"/>
</dbReference>
<dbReference type="InterPro" id="IPR020405">
    <property type="entry name" value="Atypical_DUSP_subfamA"/>
</dbReference>
<dbReference type="GO" id="GO:0004725">
    <property type="term" value="F:protein tyrosine phosphatase activity"/>
    <property type="evidence" value="ECO:0007669"/>
    <property type="project" value="UniProtKB-EC"/>
</dbReference>
<dbReference type="SMART" id="SM00195">
    <property type="entry name" value="DSPc"/>
    <property type="match status" value="1"/>
</dbReference>
<dbReference type="PROSITE" id="PS50054">
    <property type="entry name" value="TYR_PHOSPHATASE_DUAL"/>
    <property type="match status" value="1"/>
</dbReference>
<evidence type="ECO:0000256" key="6">
    <source>
        <dbReference type="PIRSR" id="PIRSR620405-1"/>
    </source>
</evidence>
<comment type="caution">
    <text evidence="10">The sequence shown here is derived from an EMBL/GenBank/DDBJ whole genome shotgun (WGS) entry which is preliminary data.</text>
</comment>
<evidence type="ECO:0000256" key="2">
    <source>
        <dbReference type="ARBA" id="ARBA00022801"/>
    </source>
</evidence>
<dbReference type="Proteomes" id="UP001046870">
    <property type="component" value="Chromosome 1"/>
</dbReference>
<keyword evidence="3 7" id="KW-0904">Protein phosphatase</keyword>
<dbReference type="InterPro" id="IPR016130">
    <property type="entry name" value="Tyr_Pase_AS"/>
</dbReference>
<evidence type="ECO:0000313" key="11">
    <source>
        <dbReference type="Proteomes" id="UP001046870"/>
    </source>
</evidence>
<dbReference type="Pfam" id="PF00782">
    <property type="entry name" value="DSPc"/>
    <property type="match status" value="1"/>
</dbReference>
<evidence type="ECO:0000256" key="7">
    <source>
        <dbReference type="RuleBase" id="RU366038"/>
    </source>
</evidence>
<dbReference type="PROSITE" id="PS00383">
    <property type="entry name" value="TYR_PHOSPHATASE_1"/>
    <property type="match status" value="1"/>
</dbReference>
<feature type="active site" description="Phosphocysteine intermediate" evidence="6">
    <location>
        <position position="128"/>
    </location>
</feature>
<reference evidence="10" key="1">
    <citation type="submission" date="2021-01" db="EMBL/GenBank/DDBJ databases">
        <authorList>
            <person name="Zahm M."/>
            <person name="Roques C."/>
            <person name="Cabau C."/>
            <person name="Klopp C."/>
            <person name="Donnadieu C."/>
            <person name="Jouanno E."/>
            <person name="Lampietro C."/>
            <person name="Louis A."/>
            <person name="Herpin A."/>
            <person name="Echchiki A."/>
            <person name="Berthelot C."/>
            <person name="Parey E."/>
            <person name="Roest-Crollius H."/>
            <person name="Braasch I."/>
            <person name="Postlethwait J."/>
            <person name="Bobe J."/>
            <person name="Montfort J."/>
            <person name="Bouchez O."/>
            <person name="Begum T."/>
            <person name="Mejri S."/>
            <person name="Adams A."/>
            <person name="Chen W.-J."/>
            <person name="Guiguen Y."/>
        </authorList>
    </citation>
    <scope>NUCLEOTIDE SEQUENCE</scope>
    <source>
        <strain evidence="10">YG-15Mar2019-1</strain>
        <tissue evidence="10">Brain</tissue>
    </source>
</reference>
<organism evidence="10 11">
    <name type="scientific">Megalops atlanticus</name>
    <name type="common">Tarpon</name>
    <name type="synonym">Clupea gigantea</name>
    <dbReference type="NCBI Taxonomy" id="7932"/>
    <lineage>
        <taxon>Eukaryota</taxon>
        <taxon>Metazoa</taxon>
        <taxon>Chordata</taxon>
        <taxon>Craniata</taxon>
        <taxon>Vertebrata</taxon>
        <taxon>Euteleostomi</taxon>
        <taxon>Actinopterygii</taxon>
        <taxon>Neopterygii</taxon>
        <taxon>Teleostei</taxon>
        <taxon>Elopiformes</taxon>
        <taxon>Megalopidae</taxon>
        <taxon>Megalops</taxon>
    </lineage>
</organism>
<dbReference type="SUPFAM" id="SSF52799">
    <property type="entry name" value="(Phosphotyrosine protein) phosphatases II"/>
    <property type="match status" value="1"/>
</dbReference>
<dbReference type="PANTHER" id="PTHR45682">
    <property type="entry name" value="AGAP008228-PA"/>
    <property type="match status" value="1"/>
</dbReference>
<dbReference type="GO" id="GO:0005737">
    <property type="term" value="C:cytoplasm"/>
    <property type="evidence" value="ECO:0007669"/>
    <property type="project" value="TreeGrafter"/>
</dbReference>
<comment type="similarity">
    <text evidence="1 7">Belongs to the protein-tyrosine phosphatase family. Non-receptor class dual specificity subfamily.</text>
</comment>
<comment type="catalytic activity">
    <reaction evidence="4 7">
        <text>O-phospho-L-seryl-[protein] + H2O = L-seryl-[protein] + phosphate</text>
        <dbReference type="Rhea" id="RHEA:20629"/>
        <dbReference type="Rhea" id="RHEA-COMP:9863"/>
        <dbReference type="Rhea" id="RHEA-COMP:11604"/>
        <dbReference type="ChEBI" id="CHEBI:15377"/>
        <dbReference type="ChEBI" id="CHEBI:29999"/>
        <dbReference type="ChEBI" id="CHEBI:43474"/>
        <dbReference type="ChEBI" id="CHEBI:83421"/>
        <dbReference type="EC" id="3.1.3.16"/>
    </reaction>
</comment>
<evidence type="ECO:0000256" key="3">
    <source>
        <dbReference type="ARBA" id="ARBA00022912"/>
    </source>
</evidence>
<dbReference type="GO" id="GO:0033549">
    <property type="term" value="F:MAP kinase phosphatase activity"/>
    <property type="evidence" value="ECO:0007669"/>
    <property type="project" value="TreeGrafter"/>
</dbReference>
<dbReference type="InterPro" id="IPR029021">
    <property type="entry name" value="Prot-tyrosine_phosphatase-like"/>
</dbReference>
<keyword evidence="2 7" id="KW-0378">Hydrolase</keyword>
<evidence type="ECO:0000256" key="5">
    <source>
        <dbReference type="ARBA" id="ARBA00048336"/>
    </source>
</evidence>
<evidence type="ECO:0000256" key="1">
    <source>
        <dbReference type="ARBA" id="ARBA00008601"/>
    </source>
</evidence>
<comment type="catalytic activity">
    <reaction evidence="7">
        <text>O-phospho-L-tyrosyl-[protein] + H2O = L-tyrosyl-[protein] + phosphate</text>
        <dbReference type="Rhea" id="RHEA:10684"/>
        <dbReference type="Rhea" id="RHEA-COMP:10136"/>
        <dbReference type="Rhea" id="RHEA-COMP:20101"/>
        <dbReference type="ChEBI" id="CHEBI:15377"/>
        <dbReference type="ChEBI" id="CHEBI:43474"/>
        <dbReference type="ChEBI" id="CHEBI:46858"/>
        <dbReference type="ChEBI" id="CHEBI:61978"/>
        <dbReference type="EC" id="3.1.3.48"/>
    </reaction>
</comment>
<evidence type="ECO:0000256" key="4">
    <source>
        <dbReference type="ARBA" id="ARBA00047761"/>
    </source>
</evidence>